<protein>
    <submittedName>
        <fullName evidence="1">Uncharacterized protein</fullName>
    </submittedName>
</protein>
<comment type="caution">
    <text evidence="1">The sequence shown here is derived from an EMBL/GenBank/DDBJ whole genome shotgun (WGS) entry which is preliminary data.</text>
</comment>
<gene>
    <name evidence="1" type="ORF">MICCA_3690007</name>
</gene>
<organism evidence="1 2">
    <name type="scientific">Microcystis aeruginosa PCC 9432</name>
    <dbReference type="NCBI Taxonomy" id="1160280"/>
    <lineage>
        <taxon>Bacteria</taxon>
        <taxon>Bacillati</taxon>
        <taxon>Cyanobacteriota</taxon>
        <taxon>Cyanophyceae</taxon>
        <taxon>Oscillatoriophycideae</taxon>
        <taxon>Chroococcales</taxon>
        <taxon>Microcystaceae</taxon>
        <taxon>Microcystis</taxon>
    </lineage>
</organism>
<accession>A0A822LFY1</accession>
<dbReference type="EMBL" id="CAIH01000300">
    <property type="protein sequence ID" value="CCH94310.1"/>
    <property type="molecule type" value="Genomic_DNA"/>
</dbReference>
<reference evidence="1 2" key="1">
    <citation type="submission" date="2012-04" db="EMBL/GenBank/DDBJ databases">
        <authorList>
            <person name="Genoscope - CEA"/>
        </authorList>
    </citation>
    <scope>NUCLEOTIDE SEQUENCE [LARGE SCALE GENOMIC DNA]</scope>
    <source>
        <strain evidence="1 2">9432</strain>
    </source>
</reference>
<dbReference type="AlphaFoldDB" id="A0A822LFY1"/>
<dbReference type="Proteomes" id="UP000005806">
    <property type="component" value="Unassembled WGS sequence"/>
</dbReference>
<evidence type="ECO:0000313" key="1">
    <source>
        <dbReference type="EMBL" id="CCH94310.1"/>
    </source>
</evidence>
<evidence type="ECO:0000313" key="2">
    <source>
        <dbReference type="Proteomes" id="UP000005806"/>
    </source>
</evidence>
<proteinExistence type="predicted"/>
<name>A0A822LFY1_MICAE</name>
<sequence>MILQTASLSRQEQFVVPETPSLEDIEIILSTANNDN</sequence>